<feature type="compositionally biased region" description="Low complexity" evidence="2">
    <location>
        <begin position="59"/>
        <end position="73"/>
    </location>
</feature>
<feature type="region of interest" description="Disordered" evidence="2">
    <location>
        <begin position="1"/>
        <end position="156"/>
    </location>
</feature>
<dbReference type="GeneID" id="80917432"/>
<name>A0AA35NH18_SACMI</name>
<feature type="compositionally biased region" description="Acidic residues" evidence="2">
    <location>
        <begin position="35"/>
        <end position="44"/>
    </location>
</feature>
<dbReference type="AlphaFoldDB" id="A0AA35NH18"/>
<organism evidence="4 5">
    <name type="scientific">Saccharomyces mikatae IFO 1815</name>
    <dbReference type="NCBI Taxonomy" id="226126"/>
    <lineage>
        <taxon>Eukaryota</taxon>
        <taxon>Fungi</taxon>
        <taxon>Dikarya</taxon>
        <taxon>Ascomycota</taxon>
        <taxon>Saccharomycotina</taxon>
        <taxon>Saccharomycetes</taxon>
        <taxon>Saccharomycetales</taxon>
        <taxon>Saccharomycetaceae</taxon>
        <taxon>Saccharomyces</taxon>
    </lineage>
</organism>
<dbReference type="InterPro" id="IPR022617">
    <property type="entry name" value="Rad60/SUMO-like_dom"/>
</dbReference>
<dbReference type="RefSeq" id="XP_056081336.1">
    <property type="nucleotide sequence ID" value="XM_056221557.1"/>
</dbReference>
<protein>
    <recommendedName>
        <fullName evidence="3">Ubiquitin-like domain-containing protein</fullName>
    </recommendedName>
</protein>
<evidence type="ECO:0000256" key="2">
    <source>
        <dbReference type="SAM" id="MobiDB-lite"/>
    </source>
</evidence>
<keyword evidence="1" id="KW-0175">Coiled coil</keyword>
<dbReference type="EMBL" id="OX365760">
    <property type="protein sequence ID" value="CAI4038221.1"/>
    <property type="molecule type" value="Genomic_DNA"/>
</dbReference>
<dbReference type="Gene3D" id="3.10.20.90">
    <property type="entry name" value="Phosphatidylinositol 3-kinase Catalytic Subunit, Chain A, domain 1"/>
    <property type="match status" value="1"/>
</dbReference>
<evidence type="ECO:0000313" key="5">
    <source>
        <dbReference type="Proteomes" id="UP001161438"/>
    </source>
</evidence>
<accession>A0AA35NH18</accession>
<dbReference type="InterPro" id="IPR029071">
    <property type="entry name" value="Ubiquitin-like_domsf"/>
</dbReference>
<feature type="compositionally biased region" description="Basic and acidic residues" evidence="2">
    <location>
        <begin position="117"/>
        <end position="138"/>
    </location>
</feature>
<dbReference type="Proteomes" id="UP001161438">
    <property type="component" value="Chromosome 4"/>
</dbReference>
<dbReference type="SUPFAM" id="SSF54236">
    <property type="entry name" value="Ubiquitin-like"/>
    <property type="match status" value="1"/>
</dbReference>
<feature type="coiled-coil region" evidence="1">
    <location>
        <begin position="308"/>
        <end position="372"/>
    </location>
</feature>
<evidence type="ECO:0000313" key="4">
    <source>
        <dbReference type="EMBL" id="CAI4038221.1"/>
    </source>
</evidence>
<evidence type="ECO:0000259" key="3">
    <source>
        <dbReference type="PROSITE" id="PS50053"/>
    </source>
</evidence>
<gene>
    <name evidence="4" type="primary">SMKI04G5620</name>
    <name evidence="4" type="ORF">SMKI_04G5620</name>
</gene>
<dbReference type="Pfam" id="PF11976">
    <property type="entry name" value="Rad60-SLD"/>
    <property type="match status" value="1"/>
</dbReference>
<proteinExistence type="predicted"/>
<sequence>MTRSSKSIGELPINLNSDSTSFTDDSSDNFFMDNSFDEDEIDDNDGSKRRSVIVDSKVSNFPSDCLSSPSSSLDNEKNVASQANILPDRSSTENVNAEHTTKPKLDLPSGRTRGRSTMKESVVEINPRESKSIDDEKLHRSRSRSRSSIRSLSPTGKYKRQKSSLLYAYDENDDFFKELAKEAKKTTSVSKESTPDQRKRVYNIKFLSKLEGTINKAVQVKVLGKYEFSRILPAALDGLTKSYKIPKVMKDIYKVENVTLYWKNAKLLDFMTCNSLHIPQDFENEVSDIDVTIVSKEYEKNFEASLESKLKEEEAALLVKEHEEIERKLERKRNEQEESEYREFEFELRNVKEKQERTENETVINIKNLQEDDNLLENNSDSEKVMKIALRGQDNKKIYVNVRRSTPFSKVAEYYRIQKQLPQKARIKLLFDHDKLDMHECIADQDMEDEDMIDVIIN</sequence>
<dbReference type="PROSITE" id="PS50053">
    <property type="entry name" value="UBIQUITIN_2"/>
    <property type="match status" value="1"/>
</dbReference>
<evidence type="ECO:0000256" key="1">
    <source>
        <dbReference type="SAM" id="Coils"/>
    </source>
</evidence>
<dbReference type="InterPro" id="IPR000626">
    <property type="entry name" value="Ubiquitin-like_dom"/>
</dbReference>
<feature type="compositionally biased region" description="Low complexity" evidence="2">
    <location>
        <begin position="16"/>
        <end position="34"/>
    </location>
</feature>
<keyword evidence="5" id="KW-1185">Reference proteome</keyword>
<dbReference type="CDD" id="cd17080">
    <property type="entry name" value="Ubl_SLD2_Esc2_like"/>
    <property type="match status" value="1"/>
</dbReference>
<reference evidence="4" key="1">
    <citation type="submission" date="2022-10" db="EMBL/GenBank/DDBJ databases">
        <authorList>
            <person name="Byrne P K."/>
        </authorList>
    </citation>
    <scope>NUCLEOTIDE SEQUENCE</scope>
    <source>
        <strain evidence="4">IFO1815</strain>
    </source>
</reference>
<feature type="domain" description="Ubiquitin-like" evidence="3">
    <location>
        <begin position="386"/>
        <end position="458"/>
    </location>
</feature>